<dbReference type="InterPro" id="IPR008271">
    <property type="entry name" value="Ser/Thr_kinase_AS"/>
</dbReference>
<sequence>MTTSLDPKNVESKKKEKINKEIYNITDCNGEIEDKNIILTDLTSCNERDEERVIDDNLLTKLIYGNKPRKEMGDDKKLCQNIHKINPVKFFNIISFVKNFKTRSNVKIDVIQMKCCGLKYVLKACYITKECDDGCAERELKFFRKRDDLDSIHIMERYSAFSVNKKKFYFVDEYIEGEDLLRYIYLYKKMNENEIYALGLVIYKLISELHDYKIKHNDIKPDNFILGEKGTLRIIDFGLSNFLKNKTDKNKMYGFCCRTAPEIILGKPLGMEMDWYNFGTILYTLYTRRAPFKAPKTKDGSEPLIYPRNPSYNGRYPVLEDLIQKLLHKDIDKRLCGKKVDGKDILLHPFFQDEKKSFILRSLYPKK</sequence>
<gene>
    <name evidence="7" type="ORF">SLOPH_1624</name>
</gene>
<dbReference type="Gene3D" id="3.30.200.20">
    <property type="entry name" value="Phosphorylase Kinase, domain 1"/>
    <property type="match status" value="1"/>
</dbReference>
<dbReference type="GO" id="GO:0005524">
    <property type="term" value="F:ATP binding"/>
    <property type="evidence" value="ECO:0007669"/>
    <property type="project" value="UniProtKB-KW"/>
</dbReference>
<dbReference type="Gene3D" id="1.10.510.10">
    <property type="entry name" value="Transferase(Phosphotransferase) domain 1"/>
    <property type="match status" value="1"/>
</dbReference>
<feature type="domain" description="Protein kinase" evidence="6">
    <location>
        <begin position="79"/>
        <end position="351"/>
    </location>
</feature>
<dbReference type="AlphaFoldDB" id="S7WDK4"/>
<dbReference type="PANTHER" id="PTHR24351">
    <property type="entry name" value="RIBOSOMAL PROTEIN S6 KINASE"/>
    <property type="match status" value="1"/>
</dbReference>
<evidence type="ECO:0000259" key="6">
    <source>
        <dbReference type="PROSITE" id="PS50011"/>
    </source>
</evidence>
<evidence type="ECO:0000256" key="2">
    <source>
        <dbReference type="ARBA" id="ARBA00022679"/>
    </source>
</evidence>
<dbReference type="Pfam" id="PF00069">
    <property type="entry name" value="Pkinase"/>
    <property type="match status" value="1"/>
</dbReference>
<dbReference type="Proteomes" id="UP000014978">
    <property type="component" value="Unassembled WGS sequence"/>
</dbReference>
<dbReference type="STRING" id="1358809.S7WDK4"/>
<proteinExistence type="predicted"/>
<dbReference type="VEuPathDB" id="MicrosporidiaDB:SLOPH_1624"/>
<evidence type="ECO:0000256" key="1">
    <source>
        <dbReference type="ARBA" id="ARBA00022527"/>
    </source>
</evidence>
<reference evidence="8" key="1">
    <citation type="journal article" date="2013" name="PLoS Genet.">
        <title>The genome of Spraguea lophii and the basis of host-microsporidian interactions.</title>
        <authorList>
            <person name="Campbell S.E."/>
            <person name="Williams T.A."/>
            <person name="Yousuf A."/>
            <person name="Soanes D.M."/>
            <person name="Paszkiewicz K.H."/>
            <person name="Williams B.A.P."/>
        </authorList>
    </citation>
    <scope>NUCLEOTIDE SEQUENCE [LARGE SCALE GENOMIC DNA]</scope>
    <source>
        <strain evidence="8">42_110</strain>
    </source>
</reference>
<keyword evidence="1 7" id="KW-0723">Serine/threonine-protein kinase</keyword>
<dbReference type="SUPFAM" id="SSF56112">
    <property type="entry name" value="Protein kinase-like (PK-like)"/>
    <property type="match status" value="1"/>
</dbReference>
<dbReference type="InterPro" id="IPR000719">
    <property type="entry name" value="Prot_kinase_dom"/>
</dbReference>
<keyword evidence="5" id="KW-0067">ATP-binding</keyword>
<dbReference type="HOGENOM" id="CLU_754733_0_0_1"/>
<dbReference type="PROSITE" id="PS50011">
    <property type="entry name" value="PROTEIN_KINASE_DOM"/>
    <property type="match status" value="1"/>
</dbReference>
<dbReference type="EMBL" id="ATCN01000090">
    <property type="protein sequence ID" value="EPR79842.1"/>
    <property type="molecule type" value="Genomic_DNA"/>
</dbReference>
<evidence type="ECO:0000313" key="7">
    <source>
        <dbReference type="EMBL" id="EPR79842.1"/>
    </source>
</evidence>
<organism evidence="7 8">
    <name type="scientific">Spraguea lophii (strain 42_110)</name>
    <name type="common">Microsporidian parasite</name>
    <dbReference type="NCBI Taxonomy" id="1358809"/>
    <lineage>
        <taxon>Eukaryota</taxon>
        <taxon>Fungi</taxon>
        <taxon>Fungi incertae sedis</taxon>
        <taxon>Microsporidia</taxon>
        <taxon>Spragueidae</taxon>
        <taxon>Spraguea</taxon>
    </lineage>
</organism>
<keyword evidence="3" id="KW-0547">Nucleotide-binding</keyword>
<dbReference type="GO" id="GO:0004674">
    <property type="term" value="F:protein serine/threonine kinase activity"/>
    <property type="evidence" value="ECO:0007669"/>
    <property type="project" value="UniProtKB-KW"/>
</dbReference>
<evidence type="ECO:0000256" key="5">
    <source>
        <dbReference type="ARBA" id="ARBA00022840"/>
    </source>
</evidence>
<keyword evidence="8" id="KW-1185">Reference proteome</keyword>
<dbReference type="PROSITE" id="PS00108">
    <property type="entry name" value="PROTEIN_KINASE_ST"/>
    <property type="match status" value="1"/>
</dbReference>
<name>S7WDK4_SPRLO</name>
<evidence type="ECO:0000256" key="3">
    <source>
        <dbReference type="ARBA" id="ARBA00022741"/>
    </source>
</evidence>
<dbReference type="SMART" id="SM00220">
    <property type="entry name" value="S_TKc"/>
    <property type="match status" value="1"/>
</dbReference>
<evidence type="ECO:0000313" key="8">
    <source>
        <dbReference type="Proteomes" id="UP000014978"/>
    </source>
</evidence>
<dbReference type="InterPro" id="IPR011009">
    <property type="entry name" value="Kinase-like_dom_sf"/>
</dbReference>
<dbReference type="InParanoid" id="S7WDK4"/>
<dbReference type="OrthoDB" id="10252354at2759"/>
<protein>
    <submittedName>
        <fullName evidence="7">Serine/Threonine protein kinase</fullName>
    </submittedName>
</protein>
<evidence type="ECO:0000256" key="4">
    <source>
        <dbReference type="ARBA" id="ARBA00022777"/>
    </source>
</evidence>
<keyword evidence="2" id="KW-0808">Transferase</keyword>
<accession>S7WDK4</accession>
<keyword evidence="4 7" id="KW-0418">Kinase</keyword>
<comment type="caution">
    <text evidence="7">The sequence shown here is derived from an EMBL/GenBank/DDBJ whole genome shotgun (WGS) entry which is preliminary data.</text>
</comment>